<sequence>MKKKFIKRNFQKLLLEKEQNRVVATDEIKTVGIISTEEISNWIDVKQAVEDHFKVHNTKIYSYRPYSRKQETSFKHFTEKDFNWKGQVSQPNFKVFIEQPFDLLIGFFNKKNLYVENAVLRSNAKFKAGISKVNQDLYDIEIAGYPKNTNQFLEELKKYLIILKKVKN</sequence>
<evidence type="ECO:0000313" key="3">
    <source>
        <dbReference type="Proteomes" id="UP000037716"/>
    </source>
</evidence>
<dbReference type="InterPro" id="IPR054207">
    <property type="entry name" value="DUF6913"/>
</dbReference>
<proteinExistence type="predicted"/>
<dbReference type="RefSeq" id="WP_074613537.1">
    <property type="nucleotide sequence ID" value="NZ_FNUE01000001.1"/>
</dbReference>
<accession>A0A0M9CE00</accession>
<dbReference type="Proteomes" id="UP000037716">
    <property type="component" value="Unassembled WGS sequence"/>
</dbReference>
<dbReference type="STRING" id="1300348.I602_301"/>
<name>A0A0M9CE00_9FLAO</name>
<evidence type="ECO:0000313" key="2">
    <source>
        <dbReference type="EMBL" id="SEE27103.1"/>
    </source>
</evidence>
<evidence type="ECO:0000313" key="4">
    <source>
        <dbReference type="Proteomes" id="UP000183071"/>
    </source>
</evidence>
<reference evidence="2 4" key="2">
    <citation type="submission" date="2016-10" db="EMBL/GenBank/DDBJ databases">
        <authorList>
            <person name="Varghese N."/>
            <person name="Submissions S."/>
        </authorList>
    </citation>
    <scope>NUCLEOTIDE SEQUENCE [LARGE SCALE GENOMIC DNA]</scope>
    <source>
        <strain evidence="2 4">DSW-5</strain>
    </source>
</reference>
<dbReference type="EMBL" id="LGBR01000001">
    <property type="protein sequence ID" value="KOY50741.1"/>
    <property type="molecule type" value="Genomic_DNA"/>
</dbReference>
<reference evidence="1 3" key="1">
    <citation type="submission" date="2015-07" db="EMBL/GenBank/DDBJ databases">
        <title>Genome of Polaribacter dokdonenesis DSW-5, isolated from seawater off Dokdo in Korea.</title>
        <authorList>
            <person name="Yoon K."/>
            <person name="Song J.Y."/>
            <person name="Kim J.F."/>
        </authorList>
    </citation>
    <scope>NUCLEOTIDE SEQUENCE [LARGE SCALE GENOMIC DNA]</scope>
    <source>
        <strain evidence="1 3">DSW-5</strain>
    </source>
</reference>
<organism evidence="1 3">
    <name type="scientific">Polaribacter dokdonensis DSW-5</name>
    <dbReference type="NCBI Taxonomy" id="1300348"/>
    <lineage>
        <taxon>Bacteria</taxon>
        <taxon>Pseudomonadati</taxon>
        <taxon>Bacteroidota</taxon>
        <taxon>Flavobacteriia</taxon>
        <taxon>Flavobacteriales</taxon>
        <taxon>Flavobacteriaceae</taxon>
    </lineage>
</organism>
<dbReference type="Pfam" id="PF21857">
    <property type="entry name" value="DUF6913"/>
    <property type="match status" value="1"/>
</dbReference>
<gene>
    <name evidence="1" type="ORF">I602_301</name>
    <name evidence="2" type="ORF">SAMN05444353_1484</name>
</gene>
<protein>
    <submittedName>
        <fullName evidence="1">Uncharacterized protein</fullName>
    </submittedName>
</protein>
<comment type="caution">
    <text evidence="1">The sequence shown here is derived from an EMBL/GenBank/DDBJ whole genome shotgun (WGS) entry which is preliminary data.</text>
</comment>
<dbReference type="Proteomes" id="UP000183071">
    <property type="component" value="Unassembled WGS sequence"/>
</dbReference>
<dbReference type="PATRIC" id="fig|1300348.6.peg.302"/>
<evidence type="ECO:0000313" key="1">
    <source>
        <dbReference type="EMBL" id="KOY50741.1"/>
    </source>
</evidence>
<keyword evidence="4" id="KW-1185">Reference proteome</keyword>
<dbReference type="AlphaFoldDB" id="A0A0M9CE00"/>
<dbReference type="EMBL" id="FNUE01000001">
    <property type="protein sequence ID" value="SEE27103.1"/>
    <property type="molecule type" value="Genomic_DNA"/>
</dbReference>